<dbReference type="NCBIfam" id="TIGR01266">
    <property type="entry name" value="fum_ac_acetase"/>
    <property type="match status" value="1"/>
</dbReference>
<evidence type="ECO:0000259" key="15">
    <source>
        <dbReference type="Pfam" id="PF01557"/>
    </source>
</evidence>
<feature type="binding site" evidence="12">
    <location>
        <position position="380"/>
    </location>
    <ligand>
        <name>substrate</name>
    </ligand>
</feature>
<dbReference type="AlphaFoldDB" id="A0A931CCD7"/>
<evidence type="ECO:0000256" key="5">
    <source>
        <dbReference type="ARBA" id="ARBA00022723"/>
    </source>
</evidence>
<feature type="domain" description="Fumarylacetoacetase N-terminal" evidence="16">
    <location>
        <begin position="166"/>
        <end position="259"/>
    </location>
</feature>
<feature type="binding site" evidence="12">
    <location>
        <position position="384"/>
    </location>
    <ligand>
        <name>substrate</name>
    </ligand>
</feature>
<evidence type="ECO:0000256" key="11">
    <source>
        <dbReference type="PIRSR" id="PIRSR605959-1"/>
    </source>
</evidence>
<feature type="compositionally biased region" description="Low complexity" evidence="14">
    <location>
        <begin position="31"/>
        <end position="42"/>
    </location>
</feature>
<evidence type="ECO:0000256" key="12">
    <source>
        <dbReference type="PIRSR" id="PIRSR605959-2"/>
    </source>
</evidence>
<dbReference type="PANTHER" id="PTHR43069:SF2">
    <property type="entry name" value="FUMARYLACETOACETASE"/>
    <property type="match status" value="1"/>
</dbReference>
<keyword evidence="5 13" id="KW-0479">Metal-binding</keyword>
<dbReference type="SUPFAM" id="SSF56529">
    <property type="entry name" value="FAH"/>
    <property type="match status" value="1"/>
</dbReference>
<feature type="domain" description="Fumarylacetoacetase-like C-terminal" evidence="15">
    <location>
        <begin position="266"/>
        <end position="550"/>
    </location>
</feature>
<evidence type="ECO:0000256" key="3">
    <source>
        <dbReference type="ARBA" id="ARBA00004782"/>
    </source>
</evidence>
<dbReference type="GO" id="GO:0046872">
    <property type="term" value="F:metal ion binding"/>
    <property type="evidence" value="ECO:0007669"/>
    <property type="project" value="UniProtKB-KW"/>
</dbReference>
<comment type="pathway">
    <text evidence="3">Amino-acid degradation; L-phenylalanine degradation; acetoacetate and fumarate from L-phenylalanine: step 6/6.</text>
</comment>
<feature type="binding site" evidence="12">
    <location>
        <position position="283"/>
    </location>
    <ligand>
        <name>substrate</name>
    </ligand>
</feature>
<evidence type="ECO:0000256" key="1">
    <source>
        <dbReference type="ARBA" id="ARBA00001913"/>
    </source>
</evidence>
<dbReference type="Proteomes" id="UP000598146">
    <property type="component" value="Unassembled WGS sequence"/>
</dbReference>
<organism evidence="17 18">
    <name type="scientific">Actinoplanes aureus</name>
    <dbReference type="NCBI Taxonomy" id="2792083"/>
    <lineage>
        <taxon>Bacteria</taxon>
        <taxon>Bacillati</taxon>
        <taxon>Actinomycetota</taxon>
        <taxon>Actinomycetes</taxon>
        <taxon>Micromonosporales</taxon>
        <taxon>Micromonosporaceae</taxon>
        <taxon>Actinoplanes</taxon>
    </lineage>
</organism>
<comment type="cofactor">
    <cofactor evidence="2 13">
        <name>Mg(2+)</name>
        <dbReference type="ChEBI" id="CHEBI:18420"/>
    </cofactor>
</comment>
<name>A0A931CCD7_9ACTN</name>
<evidence type="ECO:0000256" key="8">
    <source>
        <dbReference type="ARBA" id="ARBA00022842"/>
    </source>
</evidence>
<comment type="caution">
    <text evidence="17">The sequence shown here is derived from an EMBL/GenBank/DDBJ whole genome shotgun (WGS) entry which is preliminary data.</text>
</comment>
<evidence type="ECO:0000256" key="14">
    <source>
        <dbReference type="SAM" id="MobiDB-lite"/>
    </source>
</evidence>
<evidence type="ECO:0000259" key="16">
    <source>
        <dbReference type="Pfam" id="PF09298"/>
    </source>
</evidence>
<sequence>MAVPGDHRDARRGPARRRPASQDQDRRGTRGRVPVRAGAGRRSLGGGARRHRVQAHGRPARPDPAPRPGHRVRAPRLPERHPGHRSGPPGLRHRAGPGGPGRRTRRGGGRRDRRGHGQGGPAPFRQLRHVQRQRAGRRPAALRTSLGGPVLTWLDVPADHPFGVATLPYGVFGTPADPHPRVGVAIGDWIIDLPAAVRRLAPQLAAAVAGPSLDALLAAGPHAWSEVRAQVTTWLTDEVYRDLLAGDLVPARDAVLHLPFTVADYVDFYASENHATNLGRMFRPGQDPLTPNWKHLPIGYHGRAGTVVVSGTDVVRPSGQRRSPDGEISFGPSQRLDIEAELGFVVGTPSTLGRPVDLAAFGEHVFGVCLVNDWSARDIQAWEYVPLGPFLGKSFATSISPWVVPMAALDHARVTPPARTVPLLPYLDDAQSPPWGLDVHLEVRLNGHVVSRPEFAGMYWTGAQMLAHLTANGASLRTGDLYASGTISGERPDQRGSLIELCWGGEDPIKLPDGSTRTFLEDGDEVVITATAPGPSGTVIGLGELRGRVVSPPC</sequence>
<dbReference type="InterPro" id="IPR036663">
    <property type="entry name" value="Fumarylacetoacetase_C_sf"/>
</dbReference>
<evidence type="ECO:0000313" key="18">
    <source>
        <dbReference type="Proteomes" id="UP000598146"/>
    </source>
</evidence>
<feature type="compositionally biased region" description="Basic residues" evidence="14">
    <location>
        <begin position="48"/>
        <end position="59"/>
    </location>
</feature>
<evidence type="ECO:0000256" key="4">
    <source>
        <dbReference type="ARBA" id="ARBA00012094"/>
    </source>
</evidence>
<protein>
    <recommendedName>
        <fullName evidence="4">fumarylacetoacetase</fullName>
        <ecNumber evidence="4">3.7.1.2</ecNumber>
    </recommendedName>
</protein>
<feature type="binding site" evidence="13">
    <location>
        <position position="341"/>
    </location>
    <ligand>
        <name>Ca(2+)</name>
        <dbReference type="ChEBI" id="CHEBI:29108"/>
    </ligand>
</feature>
<dbReference type="InterPro" id="IPR015377">
    <property type="entry name" value="Fumarylacetoacetase_N"/>
</dbReference>
<evidence type="ECO:0000256" key="7">
    <source>
        <dbReference type="ARBA" id="ARBA00022837"/>
    </source>
</evidence>
<dbReference type="FunFam" id="3.90.850.10:FF:000011">
    <property type="entry name" value="Fumarylacetoacetase"/>
    <property type="match status" value="1"/>
</dbReference>
<dbReference type="Pfam" id="PF09298">
    <property type="entry name" value="FAA_hydrolase_N"/>
    <property type="match status" value="1"/>
</dbReference>
<evidence type="ECO:0000313" key="17">
    <source>
        <dbReference type="EMBL" id="MBG0565397.1"/>
    </source>
</evidence>
<keyword evidence="10" id="KW-0585">Phenylalanine catabolism</keyword>
<keyword evidence="18" id="KW-1185">Reference proteome</keyword>
<evidence type="ECO:0000256" key="13">
    <source>
        <dbReference type="PIRSR" id="PIRSR605959-3"/>
    </source>
</evidence>
<feature type="binding site" evidence="13">
    <location>
        <position position="373"/>
    </location>
    <ligand>
        <name>Ca(2+)</name>
        <dbReference type="ChEBI" id="CHEBI:29108"/>
    </ligand>
</feature>
<feature type="binding site" evidence="12">
    <location>
        <position position="486"/>
    </location>
    <ligand>
        <name>substrate</name>
    </ligand>
</feature>
<feature type="compositionally biased region" description="Basic residues" evidence="14">
    <location>
        <begin position="102"/>
        <end position="116"/>
    </location>
</feature>
<reference evidence="17" key="1">
    <citation type="submission" date="2020-11" db="EMBL/GenBank/DDBJ databases">
        <title>Isolation and identification of active actinomycetes.</title>
        <authorList>
            <person name="Sun X."/>
        </authorList>
    </citation>
    <scope>NUCLEOTIDE SEQUENCE</scope>
    <source>
        <strain evidence="17">NEAU-A11</strain>
    </source>
</reference>
<feature type="binding site" evidence="13">
    <location>
        <position position="373"/>
    </location>
    <ligand>
        <name>Mg(2+)</name>
        <dbReference type="ChEBI" id="CHEBI:18420"/>
    </ligand>
</feature>
<dbReference type="EC" id="3.7.1.2" evidence="4"/>
<dbReference type="EMBL" id="JADQTO010000015">
    <property type="protein sequence ID" value="MBG0565397.1"/>
    <property type="molecule type" value="Genomic_DNA"/>
</dbReference>
<proteinExistence type="predicted"/>
<comment type="cofactor">
    <cofactor evidence="1 13">
        <name>Ca(2+)</name>
        <dbReference type="ChEBI" id="CHEBI:29108"/>
    </cofactor>
</comment>
<dbReference type="Gene3D" id="2.30.30.230">
    <property type="entry name" value="Fumarylacetoacetase, N-terminal domain"/>
    <property type="match status" value="1"/>
</dbReference>
<dbReference type="SUPFAM" id="SSF63433">
    <property type="entry name" value="Fumarylacetoacetate hydrolase, FAH, N-terminal domain"/>
    <property type="match status" value="1"/>
</dbReference>
<feature type="binding site" evidence="13">
    <location>
        <position position="397"/>
    </location>
    <ligand>
        <name>Mg(2+)</name>
        <dbReference type="ChEBI" id="CHEBI:18420"/>
    </ligand>
</feature>
<keyword evidence="8 13" id="KW-0460">Magnesium</keyword>
<dbReference type="InterPro" id="IPR036462">
    <property type="entry name" value="Fumarylacetoacetase_N_sf"/>
</dbReference>
<feature type="compositionally biased region" description="Basic and acidic residues" evidence="14">
    <location>
        <begin position="1"/>
        <end position="12"/>
    </location>
</feature>
<dbReference type="GO" id="GO:0006572">
    <property type="term" value="P:L-tyrosine catabolic process"/>
    <property type="evidence" value="ECO:0007669"/>
    <property type="project" value="UniProtKB-KW"/>
</dbReference>
<keyword evidence="7 13" id="KW-0106">Calcium</keyword>
<keyword evidence="9" id="KW-0828">Tyrosine catabolism</keyword>
<feature type="active site" description="Proton acceptor" evidence="11">
    <location>
        <position position="274"/>
    </location>
</feature>
<feature type="compositionally biased region" description="Basic residues" evidence="14">
    <location>
        <begin position="126"/>
        <end position="137"/>
    </location>
</feature>
<feature type="binding site" evidence="13">
    <location>
        <position position="339"/>
    </location>
    <ligand>
        <name>Ca(2+)</name>
        <dbReference type="ChEBI" id="CHEBI:29108"/>
    </ligand>
</feature>
<evidence type="ECO:0000256" key="2">
    <source>
        <dbReference type="ARBA" id="ARBA00001946"/>
    </source>
</evidence>
<evidence type="ECO:0000256" key="6">
    <source>
        <dbReference type="ARBA" id="ARBA00022801"/>
    </source>
</evidence>
<accession>A0A931CCD7</accession>
<feature type="binding site" evidence="12">
    <location>
        <position position="269"/>
    </location>
    <ligand>
        <name>substrate</name>
    </ligand>
</feature>
<dbReference type="Pfam" id="PF01557">
    <property type="entry name" value="FAA_hydrolase"/>
    <property type="match status" value="1"/>
</dbReference>
<feature type="binding site" evidence="13">
    <location>
        <position position="267"/>
    </location>
    <ligand>
        <name>Ca(2+)</name>
        <dbReference type="ChEBI" id="CHEBI:29108"/>
    </ligand>
</feature>
<dbReference type="Gene3D" id="3.90.850.10">
    <property type="entry name" value="Fumarylacetoacetase-like, C-terminal domain"/>
    <property type="match status" value="1"/>
</dbReference>
<keyword evidence="6 17" id="KW-0378">Hydrolase</keyword>
<dbReference type="InterPro" id="IPR005959">
    <property type="entry name" value="Fumarylacetoacetase"/>
</dbReference>
<dbReference type="GO" id="GO:0006559">
    <property type="term" value="P:L-phenylalanine catabolic process"/>
    <property type="evidence" value="ECO:0007669"/>
    <property type="project" value="UniProtKB-KW"/>
</dbReference>
<evidence type="ECO:0000256" key="10">
    <source>
        <dbReference type="ARBA" id="ARBA00023232"/>
    </source>
</evidence>
<gene>
    <name evidence="17" type="primary">fahA</name>
    <name evidence="17" type="ORF">I4J89_28480</name>
</gene>
<dbReference type="InterPro" id="IPR011234">
    <property type="entry name" value="Fumarylacetoacetase-like_C"/>
</dbReference>
<feature type="region of interest" description="Disordered" evidence="14">
    <location>
        <begin position="1"/>
        <end position="143"/>
    </location>
</feature>
<dbReference type="PANTHER" id="PTHR43069">
    <property type="entry name" value="FUMARYLACETOACETASE"/>
    <property type="match status" value="1"/>
</dbReference>
<evidence type="ECO:0000256" key="9">
    <source>
        <dbReference type="ARBA" id="ARBA00022878"/>
    </source>
</evidence>
<feature type="binding site" evidence="13">
    <location>
        <position position="393"/>
    </location>
    <ligand>
        <name>Mg(2+)</name>
        <dbReference type="ChEBI" id="CHEBI:18420"/>
    </ligand>
</feature>
<dbReference type="GO" id="GO:0004334">
    <property type="term" value="F:fumarylacetoacetase activity"/>
    <property type="evidence" value="ECO:0007669"/>
    <property type="project" value="UniProtKB-EC"/>
</dbReference>
<dbReference type="GO" id="GO:1902000">
    <property type="term" value="P:homogentisate catabolic process"/>
    <property type="evidence" value="ECO:0007669"/>
    <property type="project" value="TreeGrafter"/>
</dbReference>